<evidence type="ECO:0000313" key="6">
    <source>
        <dbReference type="Proteomes" id="UP001161325"/>
    </source>
</evidence>
<evidence type="ECO:0000256" key="3">
    <source>
        <dbReference type="ARBA" id="ARBA00023163"/>
    </source>
</evidence>
<dbReference type="Gene3D" id="1.10.10.10">
    <property type="entry name" value="Winged helix-like DNA-binding domain superfamily/Winged helix DNA-binding domain"/>
    <property type="match status" value="1"/>
</dbReference>
<dbReference type="PROSITE" id="PS50043">
    <property type="entry name" value="HTH_LUXR_2"/>
    <property type="match status" value="1"/>
</dbReference>
<keyword evidence="2" id="KW-0238">DNA-binding</keyword>
<dbReference type="GO" id="GO:0006355">
    <property type="term" value="P:regulation of DNA-templated transcription"/>
    <property type="evidence" value="ECO:0007669"/>
    <property type="project" value="InterPro"/>
</dbReference>
<accession>A0AA37QK09</accession>
<keyword evidence="1" id="KW-0805">Transcription regulation</keyword>
<dbReference type="PANTHER" id="PTHR44688:SF16">
    <property type="entry name" value="DNA-BINDING TRANSCRIPTIONAL ACTIVATOR DEVR_DOSR"/>
    <property type="match status" value="1"/>
</dbReference>
<dbReference type="CDD" id="cd06170">
    <property type="entry name" value="LuxR_C_like"/>
    <property type="match status" value="1"/>
</dbReference>
<reference evidence="5" key="1">
    <citation type="submission" date="2022-08" db="EMBL/GenBank/DDBJ databases">
        <title>Draft genome sequencing of Roseisolibacter agri AW1220.</title>
        <authorList>
            <person name="Tobiishi Y."/>
            <person name="Tonouchi A."/>
        </authorList>
    </citation>
    <scope>NUCLEOTIDE SEQUENCE</scope>
    <source>
        <strain evidence="5">AW1220</strain>
    </source>
</reference>
<feature type="domain" description="HTH luxR-type" evidence="4">
    <location>
        <begin position="311"/>
        <end position="375"/>
    </location>
</feature>
<dbReference type="SUPFAM" id="SSF46894">
    <property type="entry name" value="C-terminal effector domain of the bipartite response regulators"/>
    <property type="match status" value="1"/>
</dbReference>
<sequence>MGLHLTTRDATALANLTAALLAPAAGVERLDAWWRAAEVPLRALFPGATVMYSVPHGDRMLHLSEGVDAGMRRQMGEIVGIDPATGLTRSQDPGLAAWHRARRAADLTLWNDAVNARLLREMGTDIRRLLWYNEGLVPAGMRTFSGATSEHRRGEAVLCVGYDARHRAPRDAEEELELMRVLMPMVRASHHAWVTFGERQEALHAQLDAIPDALLVVGPDGRTLHRNTALERLLAAEPERERVLGALHAMAAELRAPRGVLALATPARTITTALGRYALRASLAPAALWGQEGVVQLAVEHAETPAVAVLATTGAHGLTAREAQVAQLLARRARDPEIAAALGISVHTARHHSEKVLRKLGVRRRTDVAAVLAAP</sequence>
<dbReference type="RefSeq" id="WP_284352722.1">
    <property type="nucleotide sequence ID" value="NZ_BRXS01000009.1"/>
</dbReference>
<dbReference type="InterPro" id="IPR036388">
    <property type="entry name" value="WH-like_DNA-bd_sf"/>
</dbReference>
<dbReference type="InterPro" id="IPR016032">
    <property type="entry name" value="Sig_transdc_resp-reg_C-effctor"/>
</dbReference>
<dbReference type="GO" id="GO:0003677">
    <property type="term" value="F:DNA binding"/>
    <property type="evidence" value="ECO:0007669"/>
    <property type="project" value="UniProtKB-KW"/>
</dbReference>
<dbReference type="InterPro" id="IPR000792">
    <property type="entry name" value="Tscrpt_reg_LuxR_C"/>
</dbReference>
<dbReference type="PANTHER" id="PTHR44688">
    <property type="entry name" value="DNA-BINDING TRANSCRIPTIONAL ACTIVATOR DEVR_DOSR"/>
    <property type="match status" value="1"/>
</dbReference>
<keyword evidence="3" id="KW-0804">Transcription</keyword>
<proteinExistence type="predicted"/>
<dbReference type="SMART" id="SM00421">
    <property type="entry name" value="HTH_LUXR"/>
    <property type="match status" value="1"/>
</dbReference>
<organism evidence="5 6">
    <name type="scientific">Roseisolibacter agri</name>
    <dbReference type="NCBI Taxonomy" id="2014610"/>
    <lineage>
        <taxon>Bacteria</taxon>
        <taxon>Pseudomonadati</taxon>
        <taxon>Gemmatimonadota</taxon>
        <taxon>Gemmatimonadia</taxon>
        <taxon>Gemmatimonadales</taxon>
        <taxon>Gemmatimonadaceae</taxon>
        <taxon>Roseisolibacter</taxon>
    </lineage>
</organism>
<evidence type="ECO:0000256" key="1">
    <source>
        <dbReference type="ARBA" id="ARBA00023015"/>
    </source>
</evidence>
<keyword evidence="6" id="KW-1185">Reference proteome</keyword>
<comment type="caution">
    <text evidence="5">The sequence shown here is derived from an EMBL/GenBank/DDBJ whole genome shotgun (WGS) entry which is preliminary data.</text>
</comment>
<evidence type="ECO:0000259" key="4">
    <source>
        <dbReference type="PROSITE" id="PS50043"/>
    </source>
</evidence>
<dbReference type="AlphaFoldDB" id="A0AA37QK09"/>
<dbReference type="Pfam" id="PF00196">
    <property type="entry name" value="GerE"/>
    <property type="match status" value="1"/>
</dbReference>
<evidence type="ECO:0000256" key="2">
    <source>
        <dbReference type="ARBA" id="ARBA00023125"/>
    </source>
</evidence>
<evidence type="ECO:0000313" key="5">
    <source>
        <dbReference type="EMBL" id="GLC28323.1"/>
    </source>
</evidence>
<dbReference type="Proteomes" id="UP001161325">
    <property type="component" value="Unassembled WGS sequence"/>
</dbReference>
<gene>
    <name evidence="5" type="ORF">rosag_48360</name>
</gene>
<dbReference type="EMBL" id="BRXS01000009">
    <property type="protein sequence ID" value="GLC28323.1"/>
    <property type="molecule type" value="Genomic_DNA"/>
</dbReference>
<protein>
    <recommendedName>
        <fullName evidence="4">HTH luxR-type domain-containing protein</fullName>
    </recommendedName>
</protein>
<name>A0AA37QK09_9BACT</name>